<dbReference type="InterPro" id="IPR013699">
    <property type="entry name" value="Signal_recog_part_SRP72_RNA-bd"/>
</dbReference>
<dbReference type="SUPFAM" id="SSF48452">
    <property type="entry name" value="TPR-like"/>
    <property type="match status" value="1"/>
</dbReference>
<sequence>MAAAVAGNLSSLLAQTHLDDHEEILKAANNALSKSKTDLEAQHIRVVALLKLDRFDDALHAFDNVGDKLKQKARLEYAYALYKSGRLEEAERIADSPDGRGIRHVLAQTAYRAENFSKAAELYQQLESPGAEGEDNYNDLKINSLAVDAQLQWQGQDSLVKRKTPGREDLEAFETAYNAACGSIARGELGQSEVLLKRAKDLCNASDELTEAEKKSEVMPIVVQQIYVLSRQGRTEEAEKLQEELSVKDIPDLSTRYIASVNDLAHSGQASNPYLASRKFDSFKLPPNDRPFTYQSAIIRSNAYVMGLLSNKHAGVARSTKTLLAADSSESTSGNRTSLSVVNVAAHAKGAEEKHALKSVIPLLEKRPRDIGLVLTVAQLYLLADNTNAAIAVIEAFIKRLEESNSPVDQDIRFAPGLVAITTSLYARQGRTTATRIELGKAASYWRNKTKTPPMALMKAAGAALLESQNPAHLEQAGDIFSALLEVDPSDRAATAGFIAAHATADPSKITESQLDTLTPVNRLIAGIDAAALENAGVASKPVPTQPASNKRPAPKEPEEKKKKRMRKAKMPKNYEEGKKVDPERWLPLKDRTYYKPKGKKGKAKAAGLTQGGVVDDKVEKAASGQVVSASGGQNKNKKKKGKR</sequence>
<dbReference type="EMBL" id="ML978724">
    <property type="protein sequence ID" value="KAF2086518.1"/>
    <property type="molecule type" value="Genomic_DNA"/>
</dbReference>
<dbReference type="Proteomes" id="UP000799776">
    <property type="component" value="Unassembled WGS sequence"/>
</dbReference>
<keyword evidence="8 9" id="KW-0687">Ribonucleoprotein</keyword>
<organism evidence="12 13">
    <name type="scientific">Saccharata proteae CBS 121410</name>
    <dbReference type="NCBI Taxonomy" id="1314787"/>
    <lineage>
        <taxon>Eukaryota</taxon>
        <taxon>Fungi</taxon>
        <taxon>Dikarya</taxon>
        <taxon>Ascomycota</taxon>
        <taxon>Pezizomycotina</taxon>
        <taxon>Dothideomycetes</taxon>
        <taxon>Dothideomycetes incertae sedis</taxon>
        <taxon>Botryosphaeriales</taxon>
        <taxon>Saccharataceae</taxon>
        <taxon>Saccharata</taxon>
    </lineage>
</organism>
<evidence type="ECO:0000256" key="4">
    <source>
        <dbReference type="ARBA" id="ARBA00018350"/>
    </source>
</evidence>
<feature type="compositionally biased region" description="Basic residues" evidence="10">
    <location>
        <begin position="562"/>
        <end position="571"/>
    </location>
</feature>
<comment type="subcellular location">
    <subcellularLocation>
        <location evidence="2 9">Cytoplasm</location>
    </subcellularLocation>
    <subcellularLocation>
        <location evidence="1">Endoplasmic reticulum</location>
    </subcellularLocation>
</comment>
<evidence type="ECO:0000313" key="13">
    <source>
        <dbReference type="Proteomes" id="UP000799776"/>
    </source>
</evidence>
<feature type="domain" description="Signal recognition particle SRP72 subunit RNA-binding" evidence="11">
    <location>
        <begin position="555"/>
        <end position="597"/>
    </location>
</feature>
<dbReference type="Gene3D" id="1.25.40.10">
    <property type="entry name" value="Tetratricopeptide repeat domain"/>
    <property type="match status" value="1"/>
</dbReference>
<evidence type="ECO:0000256" key="5">
    <source>
        <dbReference type="ARBA" id="ARBA00022490"/>
    </source>
</evidence>
<evidence type="ECO:0000256" key="8">
    <source>
        <dbReference type="ARBA" id="ARBA00023274"/>
    </source>
</evidence>
<dbReference type="OrthoDB" id="5421607at2759"/>
<evidence type="ECO:0000256" key="2">
    <source>
        <dbReference type="ARBA" id="ARBA00004496"/>
    </source>
</evidence>
<evidence type="ECO:0000256" key="3">
    <source>
        <dbReference type="ARBA" id="ARBA00007676"/>
    </source>
</evidence>
<dbReference type="GO" id="GO:0008312">
    <property type="term" value="F:7S RNA binding"/>
    <property type="evidence" value="ECO:0007669"/>
    <property type="project" value="InterPro"/>
</dbReference>
<keyword evidence="5 9" id="KW-0963">Cytoplasm</keyword>
<comment type="caution">
    <text evidence="12">The sequence shown here is derived from an EMBL/GenBank/DDBJ whole genome shotgun (WGS) entry which is preliminary data.</text>
</comment>
<dbReference type="InterPro" id="IPR031545">
    <property type="entry name" value="SRP72_TPR-like"/>
</dbReference>
<dbReference type="InterPro" id="IPR011990">
    <property type="entry name" value="TPR-like_helical_dom_sf"/>
</dbReference>
<dbReference type="GO" id="GO:0005783">
    <property type="term" value="C:endoplasmic reticulum"/>
    <property type="evidence" value="ECO:0007669"/>
    <property type="project" value="UniProtKB-SubCell"/>
</dbReference>
<dbReference type="InterPro" id="IPR026270">
    <property type="entry name" value="SRP72"/>
</dbReference>
<dbReference type="Pfam" id="PF17004">
    <property type="entry name" value="SRP_TPR_like"/>
    <property type="match status" value="1"/>
</dbReference>
<evidence type="ECO:0000256" key="6">
    <source>
        <dbReference type="ARBA" id="ARBA00022824"/>
    </source>
</evidence>
<proteinExistence type="inferred from homology"/>
<evidence type="ECO:0000256" key="10">
    <source>
        <dbReference type="SAM" id="MobiDB-lite"/>
    </source>
</evidence>
<dbReference type="PANTHER" id="PTHR14094">
    <property type="entry name" value="SIGNAL RECOGNITION PARTICLE 72"/>
    <property type="match status" value="1"/>
</dbReference>
<dbReference type="Pfam" id="PF08492">
    <property type="entry name" value="SRP72"/>
    <property type="match status" value="1"/>
</dbReference>
<feature type="compositionally biased region" description="Basic residues" evidence="10">
    <location>
        <begin position="595"/>
        <end position="604"/>
    </location>
</feature>
<accession>A0A9P4LZ13</accession>
<keyword evidence="6" id="KW-0256">Endoplasmic reticulum</keyword>
<evidence type="ECO:0000256" key="9">
    <source>
        <dbReference type="PIRNR" id="PIRNR038922"/>
    </source>
</evidence>
<dbReference type="PANTHER" id="PTHR14094:SF9">
    <property type="entry name" value="SIGNAL RECOGNITION PARTICLE SUBUNIT SRP72"/>
    <property type="match status" value="1"/>
</dbReference>
<keyword evidence="7 9" id="KW-0733">Signal recognition particle</keyword>
<evidence type="ECO:0000256" key="1">
    <source>
        <dbReference type="ARBA" id="ARBA00004240"/>
    </source>
</evidence>
<dbReference type="GO" id="GO:0043022">
    <property type="term" value="F:ribosome binding"/>
    <property type="evidence" value="ECO:0007669"/>
    <property type="project" value="TreeGrafter"/>
</dbReference>
<reference evidence="12" key="1">
    <citation type="journal article" date="2020" name="Stud. Mycol.">
        <title>101 Dothideomycetes genomes: a test case for predicting lifestyles and emergence of pathogens.</title>
        <authorList>
            <person name="Haridas S."/>
            <person name="Albert R."/>
            <person name="Binder M."/>
            <person name="Bloem J."/>
            <person name="Labutti K."/>
            <person name="Salamov A."/>
            <person name="Andreopoulos B."/>
            <person name="Baker S."/>
            <person name="Barry K."/>
            <person name="Bills G."/>
            <person name="Bluhm B."/>
            <person name="Cannon C."/>
            <person name="Castanera R."/>
            <person name="Culley D."/>
            <person name="Daum C."/>
            <person name="Ezra D."/>
            <person name="Gonzalez J."/>
            <person name="Henrissat B."/>
            <person name="Kuo A."/>
            <person name="Liang C."/>
            <person name="Lipzen A."/>
            <person name="Lutzoni F."/>
            <person name="Magnuson J."/>
            <person name="Mondo S."/>
            <person name="Nolan M."/>
            <person name="Ohm R."/>
            <person name="Pangilinan J."/>
            <person name="Park H.-J."/>
            <person name="Ramirez L."/>
            <person name="Alfaro M."/>
            <person name="Sun H."/>
            <person name="Tritt A."/>
            <person name="Yoshinaga Y."/>
            <person name="Zwiers L.-H."/>
            <person name="Turgeon B."/>
            <person name="Goodwin S."/>
            <person name="Spatafora J."/>
            <person name="Crous P."/>
            <person name="Grigoriev I."/>
        </authorList>
    </citation>
    <scope>NUCLEOTIDE SEQUENCE</scope>
    <source>
        <strain evidence="12">CBS 121410</strain>
    </source>
</reference>
<gene>
    <name evidence="12" type="ORF">K490DRAFT_44211</name>
</gene>
<feature type="region of interest" description="Disordered" evidence="10">
    <location>
        <begin position="537"/>
        <end position="644"/>
    </location>
</feature>
<keyword evidence="13" id="KW-1185">Reference proteome</keyword>
<evidence type="ECO:0000313" key="12">
    <source>
        <dbReference type="EMBL" id="KAF2086518.1"/>
    </source>
</evidence>
<comment type="similarity">
    <text evidence="3 9">Belongs to the SRP72 family.</text>
</comment>
<protein>
    <recommendedName>
        <fullName evidence="4 9">Signal recognition particle subunit SRP72</fullName>
    </recommendedName>
</protein>
<name>A0A9P4LZ13_9PEZI</name>
<evidence type="ECO:0000259" key="11">
    <source>
        <dbReference type="Pfam" id="PF08492"/>
    </source>
</evidence>
<feature type="compositionally biased region" description="Basic and acidic residues" evidence="10">
    <location>
        <begin position="573"/>
        <end position="594"/>
    </location>
</feature>
<comment type="function">
    <text evidence="9">Component of the signal recognition particle (SRP) complex, a ribonucleoprotein complex that mediates the cotranslational targeting of secretory and membrane proteins to the endoplasmic reticulum (ER).</text>
</comment>
<dbReference type="FunFam" id="1.25.40.10:FF:000512">
    <property type="entry name" value="Signal recognition particle subunit SRP72"/>
    <property type="match status" value="1"/>
</dbReference>
<dbReference type="GO" id="GO:0005786">
    <property type="term" value="C:signal recognition particle, endoplasmic reticulum targeting"/>
    <property type="evidence" value="ECO:0007669"/>
    <property type="project" value="UniProtKB-UniRule"/>
</dbReference>
<dbReference type="AlphaFoldDB" id="A0A9P4LZ13"/>
<evidence type="ECO:0000256" key="7">
    <source>
        <dbReference type="ARBA" id="ARBA00023135"/>
    </source>
</evidence>
<dbReference type="GO" id="GO:0006614">
    <property type="term" value="P:SRP-dependent cotranslational protein targeting to membrane"/>
    <property type="evidence" value="ECO:0007669"/>
    <property type="project" value="UniProtKB-UniRule"/>
</dbReference>
<dbReference type="PIRSF" id="PIRSF038922">
    <property type="entry name" value="SRP72"/>
    <property type="match status" value="1"/>
</dbReference>